<dbReference type="Pfam" id="PF05129">
    <property type="entry name" value="Zn_ribbon_Elf1"/>
    <property type="match status" value="1"/>
</dbReference>
<dbReference type="Proteomes" id="UP000275267">
    <property type="component" value="Unassembled WGS sequence"/>
</dbReference>
<dbReference type="SUPFAM" id="SSF57783">
    <property type="entry name" value="Zinc beta-ribbon"/>
    <property type="match status" value="1"/>
</dbReference>
<dbReference type="PANTHER" id="PTHR20934">
    <property type="entry name" value="TRANSCRIPTION ELONGATION FACTOR 1 HOMOLOG"/>
    <property type="match status" value="1"/>
</dbReference>
<evidence type="ECO:0000313" key="12">
    <source>
        <dbReference type="EMBL" id="RLM54861.1"/>
    </source>
</evidence>
<gene>
    <name evidence="12" type="ORF">C2845_PM10G03120</name>
</gene>
<accession>A0A3L6PER6</accession>
<dbReference type="InterPro" id="IPR038567">
    <property type="entry name" value="T_Elf1_sf"/>
</dbReference>
<evidence type="ECO:0000313" key="13">
    <source>
        <dbReference type="Proteomes" id="UP000275267"/>
    </source>
</evidence>
<evidence type="ECO:0000256" key="4">
    <source>
        <dbReference type="ARBA" id="ARBA00014973"/>
    </source>
</evidence>
<evidence type="ECO:0000256" key="9">
    <source>
        <dbReference type="ARBA" id="ARBA00023163"/>
    </source>
</evidence>
<organism evidence="12 13">
    <name type="scientific">Panicum miliaceum</name>
    <name type="common">Proso millet</name>
    <name type="synonym">Broomcorn millet</name>
    <dbReference type="NCBI Taxonomy" id="4540"/>
    <lineage>
        <taxon>Eukaryota</taxon>
        <taxon>Viridiplantae</taxon>
        <taxon>Streptophyta</taxon>
        <taxon>Embryophyta</taxon>
        <taxon>Tracheophyta</taxon>
        <taxon>Spermatophyta</taxon>
        <taxon>Magnoliopsida</taxon>
        <taxon>Liliopsida</taxon>
        <taxon>Poales</taxon>
        <taxon>Poaceae</taxon>
        <taxon>PACMAD clade</taxon>
        <taxon>Panicoideae</taxon>
        <taxon>Panicodae</taxon>
        <taxon>Paniceae</taxon>
        <taxon>Panicinae</taxon>
        <taxon>Panicum</taxon>
        <taxon>Panicum sect. Panicum</taxon>
    </lineage>
</organism>
<keyword evidence="8 11" id="KW-0805">Transcription regulation</keyword>
<dbReference type="GO" id="GO:0000993">
    <property type="term" value="F:RNA polymerase II complex binding"/>
    <property type="evidence" value="ECO:0007669"/>
    <property type="project" value="TreeGrafter"/>
</dbReference>
<name>A0A3L6PER6_PANMI</name>
<evidence type="ECO:0000256" key="7">
    <source>
        <dbReference type="ARBA" id="ARBA00022833"/>
    </source>
</evidence>
<evidence type="ECO:0000256" key="11">
    <source>
        <dbReference type="RuleBase" id="RU364033"/>
    </source>
</evidence>
<dbReference type="STRING" id="4540.A0A3L6PER6"/>
<dbReference type="OrthoDB" id="637156at2759"/>
<sequence>MAKRKSRKAKAAPPPKKAPKLDTAFDCPFCNHRASVECSIDLKHLIAEASCGVCKESYSTAANALTEPVDVYSEWIDACESVNEGVDARRRRRSYADDDL</sequence>
<keyword evidence="6 11" id="KW-0863">Zinc-finger</keyword>
<evidence type="ECO:0000256" key="1">
    <source>
        <dbReference type="ARBA" id="ARBA00003357"/>
    </source>
</evidence>
<evidence type="ECO:0000256" key="6">
    <source>
        <dbReference type="ARBA" id="ARBA00022771"/>
    </source>
</evidence>
<keyword evidence="7 11" id="KW-0862">Zinc</keyword>
<comment type="caution">
    <text evidence="12">The sequence shown here is derived from an EMBL/GenBank/DDBJ whole genome shotgun (WGS) entry which is preliminary data.</text>
</comment>
<comment type="subcellular location">
    <subcellularLocation>
        <location evidence="2 11">Nucleus</location>
    </subcellularLocation>
</comment>
<evidence type="ECO:0000256" key="5">
    <source>
        <dbReference type="ARBA" id="ARBA00022723"/>
    </source>
</evidence>
<reference evidence="13" key="1">
    <citation type="journal article" date="2019" name="Nat. Commun.">
        <title>The genome of broomcorn millet.</title>
        <authorList>
            <person name="Zou C."/>
            <person name="Miki D."/>
            <person name="Li D."/>
            <person name="Tang Q."/>
            <person name="Xiao L."/>
            <person name="Rajput S."/>
            <person name="Deng P."/>
            <person name="Jia W."/>
            <person name="Huang R."/>
            <person name="Zhang M."/>
            <person name="Sun Y."/>
            <person name="Hu J."/>
            <person name="Fu X."/>
            <person name="Schnable P.S."/>
            <person name="Li F."/>
            <person name="Zhang H."/>
            <person name="Feng B."/>
            <person name="Zhu X."/>
            <person name="Liu R."/>
            <person name="Schnable J.C."/>
            <person name="Zhu J.-K."/>
            <person name="Zhang H."/>
        </authorList>
    </citation>
    <scope>NUCLEOTIDE SEQUENCE [LARGE SCALE GENOMIC DNA]</scope>
</reference>
<comment type="similarity">
    <text evidence="3 11">Belongs to the ELOF1 family.</text>
</comment>
<dbReference type="FunFam" id="2.20.25.190:FF:000001">
    <property type="entry name" value="Transcription elongation factor 1 homolog"/>
    <property type="match status" value="1"/>
</dbReference>
<dbReference type="Gene3D" id="2.20.25.190">
    <property type="match status" value="1"/>
</dbReference>
<comment type="function">
    <text evidence="1 11">Transcription elongation factor implicated in the maintenance of proper chromatin structure in actively transcribed regions.</text>
</comment>
<dbReference type="GO" id="GO:0008270">
    <property type="term" value="F:zinc ion binding"/>
    <property type="evidence" value="ECO:0007669"/>
    <property type="project" value="UniProtKB-KW"/>
</dbReference>
<dbReference type="PANTHER" id="PTHR20934:SF25">
    <property type="entry name" value="TRANSCRIPTION ELONGATION FACTOR 1 HOMOLOG"/>
    <property type="match status" value="1"/>
</dbReference>
<evidence type="ECO:0000256" key="3">
    <source>
        <dbReference type="ARBA" id="ARBA00009730"/>
    </source>
</evidence>
<dbReference type="GO" id="GO:0008023">
    <property type="term" value="C:transcription elongation factor complex"/>
    <property type="evidence" value="ECO:0007669"/>
    <property type="project" value="TreeGrafter"/>
</dbReference>
<keyword evidence="9 11" id="KW-0804">Transcription</keyword>
<keyword evidence="10 11" id="KW-0539">Nucleus</keyword>
<keyword evidence="13" id="KW-1185">Reference proteome</keyword>
<evidence type="ECO:0000256" key="10">
    <source>
        <dbReference type="ARBA" id="ARBA00023242"/>
    </source>
</evidence>
<protein>
    <recommendedName>
        <fullName evidence="4 11">Transcription elongation factor 1 homolog</fullName>
    </recommendedName>
</protein>
<dbReference type="AlphaFoldDB" id="A0A3L6PER6"/>
<proteinExistence type="inferred from homology"/>
<dbReference type="EMBL" id="PQIB02000018">
    <property type="protein sequence ID" value="RLM54861.1"/>
    <property type="molecule type" value="Genomic_DNA"/>
</dbReference>
<dbReference type="InterPro" id="IPR007808">
    <property type="entry name" value="Elf1"/>
</dbReference>
<evidence type="ECO:0000256" key="8">
    <source>
        <dbReference type="ARBA" id="ARBA00023015"/>
    </source>
</evidence>
<keyword evidence="5 11" id="KW-0479">Metal-binding</keyword>
<dbReference type="GO" id="GO:0006368">
    <property type="term" value="P:transcription elongation by RNA polymerase II"/>
    <property type="evidence" value="ECO:0007669"/>
    <property type="project" value="TreeGrafter"/>
</dbReference>
<evidence type="ECO:0000256" key="2">
    <source>
        <dbReference type="ARBA" id="ARBA00004123"/>
    </source>
</evidence>